<gene>
    <name evidence="7" type="primary">LOC116953921</name>
</gene>
<feature type="region of interest" description="Disordered" evidence="4">
    <location>
        <begin position="1"/>
        <end position="36"/>
    </location>
</feature>
<dbReference type="Gene3D" id="2.60.120.200">
    <property type="match status" value="1"/>
</dbReference>
<feature type="compositionally biased region" description="Basic and acidic residues" evidence="4">
    <location>
        <begin position="1"/>
        <end position="11"/>
    </location>
</feature>
<evidence type="ECO:0000259" key="5">
    <source>
        <dbReference type="PROSITE" id="PS51304"/>
    </source>
</evidence>
<dbReference type="InterPro" id="IPR013320">
    <property type="entry name" value="ConA-like_dom_sf"/>
</dbReference>
<evidence type="ECO:0000256" key="1">
    <source>
        <dbReference type="ARBA" id="ARBA00003397"/>
    </source>
</evidence>
<feature type="domain" description="Galectin" evidence="5">
    <location>
        <begin position="48"/>
        <end position="178"/>
    </location>
</feature>
<dbReference type="Pfam" id="PF00337">
    <property type="entry name" value="Gal-bind_lectin"/>
    <property type="match status" value="1"/>
</dbReference>
<dbReference type="InterPro" id="IPR001079">
    <property type="entry name" value="Galectin_CRD"/>
</dbReference>
<evidence type="ECO:0000313" key="6">
    <source>
        <dbReference type="Proteomes" id="UP001318040"/>
    </source>
</evidence>
<dbReference type="Proteomes" id="UP001318040">
    <property type="component" value="Chromosome 53"/>
</dbReference>
<dbReference type="SMART" id="SM00908">
    <property type="entry name" value="Gal-bind_lectin"/>
    <property type="match status" value="1"/>
</dbReference>
<keyword evidence="2 3" id="KW-0430">Lectin</keyword>
<dbReference type="PANTHER" id="PTHR11346:SF98">
    <property type="entry name" value="GALECTIN-RELATED PROTEIN"/>
    <property type="match status" value="1"/>
</dbReference>
<dbReference type="AlphaFoldDB" id="A0AAJ7U5C2"/>
<dbReference type="FunFam" id="2.60.120.200:FF:000046">
    <property type="entry name" value="Galectin"/>
    <property type="match status" value="1"/>
</dbReference>
<protein>
    <recommendedName>
        <fullName evidence="3">Galectin</fullName>
    </recommendedName>
</protein>
<organism evidence="6 7">
    <name type="scientific">Petromyzon marinus</name>
    <name type="common">Sea lamprey</name>
    <dbReference type="NCBI Taxonomy" id="7757"/>
    <lineage>
        <taxon>Eukaryota</taxon>
        <taxon>Metazoa</taxon>
        <taxon>Chordata</taxon>
        <taxon>Craniata</taxon>
        <taxon>Vertebrata</taxon>
        <taxon>Cyclostomata</taxon>
        <taxon>Hyperoartia</taxon>
        <taxon>Petromyzontiformes</taxon>
        <taxon>Petromyzontidae</taxon>
        <taxon>Petromyzon</taxon>
    </lineage>
</organism>
<accession>A0AAJ7U5C2</accession>
<dbReference type="CDD" id="cd00070">
    <property type="entry name" value="GLECT"/>
    <property type="match status" value="1"/>
</dbReference>
<evidence type="ECO:0000256" key="4">
    <source>
        <dbReference type="SAM" id="MobiDB-lite"/>
    </source>
</evidence>
<dbReference type="KEGG" id="pmrn:116953921"/>
<name>A0AAJ7U5C2_PETMA</name>
<dbReference type="GO" id="GO:0030246">
    <property type="term" value="F:carbohydrate binding"/>
    <property type="evidence" value="ECO:0007669"/>
    <property type="project" value="UniProtKB-UniRule"/>
</dbReference>
<reference evidence="7" key="1">
    <citation type="submission" date="2025-08" db="UniProtKB">
        <authorList>
            <consortium name="RefSeq"/>
        </authorList>
    </citation>
    <scope>IDENTIFICATION</scope>
    <source>
        <tissue evidence="7">Sperm</tissue>
    </source>
</reference>
<dbReference type="SMART" id="SM00276">
    <property type="entry name" value="GLECT"/>
    <property type="match status" value="1"/>
</dbReference>
<evidence type="ECO:0000313" key="7">
    <source>
        <dbReference type="RefSeq" id="XP_032830126.1"/>
    </source>
</evidence>
<dbReference type="PROSITE" id="PS51304">
    <property type="entry name" value="GALECTIN"/>
    <property type="match status" value="1"/>
</dbReference>
<dbReference type="InterPro" id="IPR044156">
    <property type="entry name" value="Galectin-like"/>
</dbReference>
<dbReference type="RefSeq" id="XP_032830126.1">
    <property type="nucleotide sequence ID" value="XM_032974235.1"/>
</dbReference>
<evidence type="ECO:0000256" key="2">
    <source>
        <dbReference type="ARBA" id="ARBA00022734"/>
    </source>
</evidence>
<dbReference type="PANTHER" id="PTHR11346">
    <property type="entry name" value="GALECTIN"/>
    <property type="match status" value="1"/>
</dbReference>
<sequence>MANNRRRDLGSLRRSNCRAGRSNRPGDLSPSENHDNKEHSASILAVPFSGNIKNGLRVGMKITIMGIVDKNPDSFTVSLTCGDWTTADVAFNMAALFGPRAILRNTMLSGSWGKEESTLPYFPFTLDQPFRLEIACEHQRFKVSVDGHLIFDFCHRVQSVSLINTLKIKGSVTITKIC</sequence>
<dbReference type="SUPFAM" id="SSF49899">
    <property type="entry name" value="Concanavalin A-like lectins/glucanases"/>
    <property type="match status" value="1"/>
</dbReference>
<evidence type="ECO:0000256" key="3">
    <source>
        <dbReference type="RuleBase" id="RU102079"/>
    </source>
</evidence>
<comment type="function">
    <text evidence="1">Does not bind lactose, and may not bind carbohydrates.</text>
</comment>
<keyword evidence="6" id="KW-1185">Reference proteome</keyword>
<proteinExistence type="predicted"/>